<organism evidence="1 2">
    <name type="scientific">Nitratireductor aestuarii</name>
    <dbReference type="NCBI Taxonomy" id="1735103"/>
    <lineage>
        <taxon>Bacteria</taxon>
        <taxon>Pseudomonadati</taxon>
        <taxon>Pseudomonadota</taxon>
        <taxon>Alphaproteobacteria</taxon>
        <taxon>Hyphomicrobiales</taxon>
        <taxon>Phyllobacteriaceae</taxon>
        <taxon>Nitratireductor</taxon>
    </lineage>
</organism>
<gene>
    <name evidence="1" type="ORF">GCM10011385_39720</name>
</gene>
<proteinExistence type="predicted"/>
<dbReference type="AlphaFoldDB" id="A0A916S3E3"/>
<keyword evidence="2" id="KW-1185">Reference proteome</keyword>
<comment type="caution">
    <text evidence="1">The sequence shown here is derived from an EMBL/GenBank/DDBJ whole genome shotgun (WGS) entry which is preliminary data.</text>
</comment>
<sequence length="83" mass="9508">MLEEAGIAALESRRSYDEDIRRHDLLDNPGGCTIEILHPMGVAERRPKINDVKYAIRASFSITDGIRDKFYQVLCLGWPRYIA</sequence>
<dbReference type="Proteomes" id="UP000636264">
    <property type="component" value="Unassembled WGS sequence"/>
</dbReference>
<protein>
    <submittedName>
        <fullName evidence="1">Uncharacterized protein</fullName>
    </submittedName>
</protein>
<dbReference type="EMBL" id="BMIF01000021">
    <property type="protein sequence ID" value="GGA81538.1"/>
    <property type="molecule type" value="Genomic_DNA"/>
</dbReference>
<evidence type="ECO:0000313" key="1">
    <source>
        <dbReference type="EMBL" id="GGA81538.1"/>
    </source>
</evidence>
<evidence type="ECO:0000313" key="2">
    <source>
        <dbReference type="Proteomes" id="UP000636264"/>
    </source>
</evidence>
<name>A0A916S3E3_9HYPH</name>
<reference evidence="1" key="1">
    <citation type="journal article" date="2014" name="Int. J. Syst. Evol. Microbiol.">
        <title>Complete genome sequence of Corynebacterium casei LMG S-19264T (=DSM 44701T), isolated from a smear-ripened cheese.</title>
        <authorList>
            <consortium name="US DOE Joint Genome Institute (JGI-PGF)"/>
            <person name="Walter F."/>
            <person name="Albersmeier A."/>
            <person name="Kalinowski J."/>
            <person name="Ruckert C."/>
        </authorList>
    </citation>
    <scope>NUCLEOTIDE SEQUENCE</scope>
    <source>
        <strain evidence="1">CGMCC 1.15320</strain>
    </source>
</reference>
<accession>A0A916S3E3</accession>
<reference evidence="1" key="2">
    <citation type="submission" date="2020-09" db="EMBL/GenBank/DDBJ databases">
        <authorList>
            <person name="Sun Q."/>
            <person name="Zhou Y."/>
        </authorList>
    </citation>
    <scope>NUCLEOTIDE SEQUENCE</scope>
    <source>
        <strain evidence="1">CGMCC 1.15320</strain>
    </source>
</reference>